<dbReference type="STRING" id="763407.A0A162Z9X9"/>
<organism evidence="1 2">
    <name type="scientific">Phycomyces blakesleeanus (strain ATCC 8743b / DSM 1359 / FGSC 10004 / NBRC 33097 / NRRL 1555)</name>
    <dbReference type="NCBI Taxonomy" id="763407"/>
    <lineage>
        <taxon>Eukaryota</taxon>
        <taxon>Fungi</taxon>
        <taxon>Fungi incertae sedis</taxon>
        <taxon>Mucoromycota</taxon>
        <taxon>Mucoromycotina</taxon>
        <taxon>Mucoromycetes</taxon>
        <taxon>Mucorales</taxon>
        <taxon>Phycomycetaceae</taxon>
        <taxon>Phycomyces</taxon>
    </lineage>
</organism>
<dbReference type="AlphaFoldDB" id="A0A162Z9X9"/>
<dbReference type="VEuPathDB" id="FungiDB:PHYBLDRAFT_176237"/>
<sequence length="204" mass="23075">MATLNSVGACRSGFSLLLSSQLYKTFVCPKFEYDLAISILLKQDIKVLESIQDKCLCMIVGGHAMFSTIVLKHICNLPTCCPVLGVDPILFLSASRVERGRLIRWRMGWLPGKPKECSYRSDHTSCCHSLYCPLVPSALFEQLPQPDHVQIPRIDFAITSLPLSSQELRPVYWIPLMTILWHTDVICNPDGDYSYETEHGTLWI</sequence>
<dbReference type="Proteomes" id="UP000077315">
    <property type="component" value="Unassembled WGS sequence"/>
</dbReference>
<dbReference type="OrthoDB" id="2285175at2759"/>
<accession>A0A162Z9X9</accession>
<dbReference type="GeneID" id="28998603"/>
<evidence type="ECO:0000313" key="1">
    <source>
        <dbReference type="EMBL" id="OAD65321.1"/>
    </source>
</evidence>
<evidence type="ECO:0000313" key="2">
    <source>
        <dbReference type="Proteomes" id="UP000077315"/>
    </source>
</evidence>
<dbReference type="RefSeq" id="XP_018283361.1">
    <property type="nucleotide sequence ID" value="XM_018437697.1"/>
</dbReference>
<dbReference type="InParanoid" id="A0A162Z9X9"/>
<name>A0A162Z9X9_PHYB8</name>
<gene>
    <name evidence="1" type="ORF">PHYBLDRAFT_176237</name>
</gene>
<dbReference type="EMBL" id="KV441029">
    <property type="protein sequence ID" value="OAD65321.1"/>
    <property type="molecule type" value="Genomic_DNA"/>
</dbReference>
<proteinExistence type="predicted"/>
<reference evidence="2" key="1">
    <citation type="submission" date="2015-06" db="EMBL/GenBank/DDBJ databases">
        <title>Expansion of signal transduction pathways in fungi by whole-genome duplication.</title>
        <authorList>
            <consortium name="DOE Joint Genome Institute"/>
            <person name="Corrochano L.M."/>
            <person name="Kuo A."/>
            <person name="Marcet-Houben M."/>
            <person name="Polaino S."/>
            <person name="Salamov A."/>
            <person name="Villalobos J.M."/>
            <person name="Alvarez M.I."/>
            <person name="Avalos J."/>
            <person name="Benito E.P."/>
            <person name="Benoit I."/>
            <person name="Burger G."/>
            <person name="Camino L.P."/>
            <person name="Canovas D."/>
            <person name="Cerda-Olmedo E."/>
            <person name="Cheng J.-F."/>
            <person name="Dominguez A."/>
            <person name="Elias M."/>
            <person name="Eslava A.P."/>
            <person name="Glaser F."/>
            <person name="Grimwood J."/>
            <person name="Gutierrez G."/>
            <person name="Heitman J."/>
            <person name="Henrissat B."/>
            <person name="Iturriaga E.A."/>
            <person name="Lang B.F."/>
            <person name="Lavin J.L."/>
            <person name="Lee S."/>
            <person name="Li W."/>
            <person name="Lindquist E."/>
            <person name="Lopez-Garcia S."/>
            <person name="Luque E.M."/>
            <person name="Marcos A.T."/>
            <person name="Martin J."/>
            <person name="McCluskey K."/>
            <person name="Medina H.R."/>
            <person name="Miralles-Duran A."/>
            <person name="Miyazaki A."/>
            <person name="Munoz-Torres E."/>
            <person name="Oguiza J.A."/>
            <person name="Ohm R."/>
            <person name="Olmedo M."/>
            <person name="Orejas M."/>
            <person name="Ortiz-Castellanos L."/>
            <person name="Pisabarro A.G."/>
            <person name="Rodriguez-Romero J."/>
            <person name="Ruiz-Herrera J."/>
            <person name="Ruiz-Vazquez R."/>
            <person name="Sanz C."/>
            <person name="Schackwitz W."/>
            <person name="Schmutz J."/>
            <person name="Shahriari M."/>
            <person name="Shelest E."/>
            <person name="Silva-Franco F."/>
            <person name="Soanes D."/>
            <person name="Syed K."/>
            <person name="Tagua V.G."/>
            <person name="Talbot N.J."/>
            <person name="Thon M."/>
            <person name="De vries R.P."/>
            <person name="Wiebenga A."/>
            <person name="Yadav J.S."/>
            <person name="Braun E.L."/>
            <person name="Baker S."/>
            <person name="Garre V."/>
            <person name="Horwitz B."/>
            <person name="Torres-Martinez S."/>
            <person name="Idnurm A."/>
            <person name="Herrera-Estrella A."/>
            <person name="Gabaldon T."/>
            <person name="Grigoriev I.V."/>
        </authorList>
    </citation>
    <scope>NUCLEOTIDE SEQUENCE [LARGE SCALE GENOMIC DNA]</scope>
    <source>
        <strain evidence="2">NRRL 1555(-)</strain>
    </source>
</reference>
<keyword evidence="2" id="KW-1185">Reference proteome</keyword>
<protein>
    <submittedName>
        <fullName evidence="1">Uncharacterized protein</fullName>
    </submittedName>
</protein>